<sequence>MSVLSPSADDEVSISSGSGSENFTFIEESKSSEEEIAELPKRDLKMEANRFQRESNNKFLHPDHPLMIKYQKELKERLLSLLQESNEQLTELKKTIAAQEDENQHFAVKGYELQKDLKQQEDKLLSLERKLEDKIEAKNGLIKKRDQIKRDFEISEEAWNCNIKKDLEFQTKMEDNAFELVQLTSLKAETFTDAKSLKGAVEKTAKDREDLEVQKLRQDLLISRLENDKFNLEDKINLYKTQWSIKKEEATDLRKELNAATYEIETIQSEKQQIVHHWKQSIVSLERQDKVLGEITDTVRKCEGSVNTLNLDITACKKTVRKEFERNEQLTSQLKFRESDIGRVQKYLTDTLEREKDLEENIYVLGQTVEITEQELALTNEKILYKEKDLEVKERELQKVFGQQKFLEKKHMDMLHEKMTISKTSKYTEKLIKDLRNSIQHTVEKGAQKEHEKEKLLLKLDNMKALFFSMESNLVQLQKERTEKEEVLSKSEANVLKAREKLDTKRAQLRNLQMELREMITEAGGQELGPFEREIYNLKKEIVIAEQGKRSMEKEYLRYQQELFSSSKQNTVKSEENDFQQKKINILEGKKMQLEADIGKEEKDVKDIKNRIQRILSETAQANKILCERKEFQENLLQSSAMTKSDYVNLLKEAELFYLQKQNELKLLRKKKKKHIRKLFEAQRHIVYWEGKIHLAEETRKILKSVNHVDEFASIRSEIRRLQVKDEKIKKEQEELGKELERAVYRHANLYIEADKQALYGKRRKTTEYVRKKIKHAKKKLQEDKKQLGICVQQIEALKVSESQVSDECKREKSASNEMTNKIRALEYSIDNKKKEKRQNVLRLSYEQKRIRFMEKILDHTYIRAVRNKAQRPEEIEKLQSGLWSLQIIAQATINEYSDLEKVLFKVLDYVLVSKNV</sequence>
<feature type="coiled-coil region" evidence="1">
    <location>
        <begin position="577"/>
        <end position="618"/>
    </location>
</feature>
<dbReference type="Proteomes" id="UP000827092">
    <property type="component" value="Unassembled WGS sequence"/>
</dbReference>
<feature type="coiled-coil region" evidence="1">
    <location>
        <begin position="474"/>
        <end position="522"/>
    </location>
</feature>
<comment type="caution">
    <text evidence="3">The sequence shown here is derived from an EMBL/GenBank/DDBJ whole genome shotgun (WGS) entry which is preliminary data.</text>
</comment>
<dbReference type="PANTHER" id="PTHR16275:SF8">
    <property type="entry name" value="COILED-COIL DOMAIN-CONTAINING PROTEIN 40"/>
    <property type="match status" value="1"/>
</dbReference>
<feature type="region of interest" description="Disordered" evidence="2">
    <location>
        <begin position="1"/>
        <end position="40"/>
    </location>
</feature>
<dbReference type="GO" id="GO:0005737">
    <property type="term" value="C:cytoplasm"/>
    <property type="evidence" value="ECO:0007669"/>
    <property type="project" value="TreeGrafter"/>
</dbReference>
<feature type="compositionally biased region" description="Basic and acidic residues" evidence="2">
    <location>
        <begin position="27"/>
        <end position="40"/>
    </location>
</feature>
<evidence type="ECO:0000256" key="2">
    <source>
        <dbReference type="SAM" id="MobiDB-lite"/>
    </source>
</evidence>
<proteinExistence type="predicted"/>
<keyword evidence="4" id="KW-1185">Reference proteome</keyword>
<evidence type="ECO:0000313" key="4">
    <source>
        <dbReference type="Proteomes" id="UP000827092"/>
    </source>
</evidence>
<gene>
    <name evidence="3" type="ORF">JTE90_009491</name>
</gene>
<keyword evidence="1" id="KW-0175">Coiled coil</keyword>
<evidence type="ECO:0008006" key="5">
    <source>
        <dbReference type="Google" id="ProtNLM"/>
    </source>
</evidence>
<evidence type="ECO:0000256" key="1">
    <source>
        <dbReference type="SAM" id="Coils"/>
    </source>
</evidence>
<name>A0AAV6UVA0_9ARAC</name>
<accession>A0AAV6UVA0</accession>
<dbReference type="GO" id="GO:0035082">
    <property type="term" value="P:axoneme assembly"/>
    <property type="evidence" value="ECO:0007669"/>
    <property type="project" value="InterPro"/>
</dbReference>
<reference evidence="3 4" key="1">
    <citation type="journal article" date="2022" name="Nat. Ecol. Evol.">
        <title>A masculinizing supergene underlies an exaggerated male reproductive morph in a spider.</title>
        <authorList>
            <person name="Hendrickx F."/>
            <person name="De Corte Z."/>
            <person name="Sonet G."/>
            <person name="Van Belleghem S.M."/>
            <person name="Kostlbacher S."/>
            <person name="Vangestel C."/>
        </authorList>
    </citation>
    <scope>NUCLEOTIDE SEQUENCE [LARGE SCALE GENOMIC DNA]</scope>
    <source>
        <strain evidence="3">W744_W776</strain>
    </source>
</reference>
<evidence type="ECO:0000313" key="3">
    <source>
        <dbReference type="EMBL" id="KAG8187415.1"/>
    </source>
</evidence>
<dbReference type="EMBL" id="JAFNEN010000272">
    <property type="protein sequence ID" value="KAG8187415.1"/>
    <property type="molecule type" value="Genomic_DNA"/>
</dbReference>
<dbReference type="AlphaFoldDB" id="A0AAV6UVA0"/>
<dbReference type="InterPro" id="IPR037386">
    <property type="entry name" value="CCDC40"/>
</dbReference>
<organism evidence="3 4">
    <name type="scientific">Oedothorax gibbosus</name>
    <dbReference type="NCBI Taxonomy" id="931172"/>
    <lineage>
        <taxon>Eukaryota</taxon>
        <taxon>Metazoa</taxon>
        <taxon>Ecdysozoa</taxon>
        <taxon>Arthropoda</taxon>
        <taxon>Chelicerata</taxon>
        <taxon>Arachnida</taxon>
        <taxon>Araneae</taxon>
        <taxon>Araneomorphae</taxon>
        <taxon>Entelegynae</taxon>
        <taxon>Araneoidea</taxon>
        <taxon>Linyphiidae</taxon>
        <taxon>Erigoninae</taxon>
        <taxon>Oedothorax</taxon>
    </lineage>
</organism>
<feature type="coiled-coil region" evidence="1">
    <location>
        <begin position="194"/>
        <end position="270"/>
    </location>
</feature>
<feature type="coiled-coil region" evidence="1">
    <location>
        <begin position="72"/>
        <end position="137"/>
    </location>
</feature>
<feature type="compositionally biased region" description="Polar residues" evidence="2">
    <location>
        <begin position="13"/>
        <end position="23"/>
    </location>
</feature>
<dbReference type="PANTHER" id="PTHR16275">
    <property type="entry name" value="COILED-COIL DOMAIN-CONTAINING PROTEIN 40"/>
    <property type="match status" value="1"/>
</dbReference>
<protein>
    <recommendedName>
        <fullName evidence="5">Coiled-coil domain-containing protein 40</fullName>
    </recommendedName>
</protein>